<name>A0ABS3FR56_9CYAN</name>
<dbReference type="EMBL" id="JAFLQW010000290">
    <property type="protein sequence ID" value="MBO0349606.1"/>
    <property type="molecule type" value="Genomic_DNA"/>
</dbReference>
<dbReference type="Pfam" id="PF05860">
    <property type="entry name" value="TPS"/>
    <property type="match status" value="1"/>
</dbReference>
<gene>
    <name evidence="2" type="ORF">J0895_10880</name>
</gene>
<evidence type="ECO:0000259" key="1">
    <source>
        <dbReference type="SMART" id="SM00912"/>
    </source>
</evidence>
<evidence type="ECO:0000313" key="2">
    <source>
        <dbReference type="EMBL" id="MBO0349606.1"/>
    </source>
</evidence>
<dbReference type="InterPro" id="IPR012334">
    <property type="entry name" value="Pectin_lyas_fold"/>
</dbReference>
<feature type="domain" description="Filamentous haemagglutinin FhaB/tRNA nuclease CdiA-like TPS" evidence="1">
    <location>
        <begin position="66"/>
        <end position="177"/>
    </location>
</feature>
<dbReference type="InterPro" id="IPR011050">
    <property type="entry name" value="Pectin_lyase_fold/virulence"/>
</dbReference>
<sequence>MNEHNEALPVQSKGMEKLFNLLPGQISIKQNSTLKHLSQTVVLFSGSFLLSCFNGIPHIQAQIIPDATLPVNSTVTPQGNINQIDGGTQSGGNLFHSFQEFSLPTGREAFFNNSLDIQNIFSRVTGNSISNIDGLIRANGFANLFLLNPNGIVFGPNAQLNIGGSFLASTANRINFADGTAFSTLPSETPPLLTVSIPVGLQMGANPGKIVVEGPGNNISQDPDSQLLLRENRPIGLGVQEQTLALVSADIEVNGGNLTSRGGRIELGSVGDNNTISLNPTDNGWDLGYSEVTDFRDIHLNASASLDASGEGSGRVHIQSRNLSLTEGSAILSFTEGNQPGQNLTIRTTERIELSGSNPLGLASGVGTGVDVGASNNAGNLTVETAQLTLTNGSSISSFSFGKGNSGDMTVRATEFVKLSGVDESGSSSSLGTVVALEEAIGNAGNLTVETPQLTLSDEAIITTSTLGQGNAGNLTIETAQLTLTDGA</sequence>
<dbReference type="InterPro" id="IPR008638">
    <property type="entry name" value="FhaB/CdiA-like_TPS"/>
</dbReference>
<feature type="non-terminal residue" evidence="2">
    <location>
        <position position="488"/>
    </location>
</feature>
<protein>
    <submittedName>
        <fullName evidence="2">Filamentous hemagglutinin N-terminal domain-containing protein</fullName>
    </submittedName>
</protein>
<evidence type="ECO:0000313" key="3">
    <source>
        <dbReference type="Proteomes" id="UP000664844"/>
    </source>
</evidence>
<dbReference type="SMART" id="SM00912">
    <property type="entry name" value="Haemagg_act"/>
    <property type="match status" value="1"/>
</dbReference>
<proteinExistence type="predicted"/>
<dbReference type="SUPFAM" id="SSF51126">
    <property type="entry name" value="Pectin lyase-like"/>
    <property type="match status" value="2"/>
</dbReference>
<dbReference type="Gene3D" id="2.160.20.10">
    <property type="entry name" value="Single-stranded right-handed beta-helix, Pectin lyase-like"/>
    <property type="match status" value="1"/>
</dbReference>
<dbReference type="RefSeq" id="WP_207088120.1">
    <property type="nucleotide sequence ID" value="NZ_JAFLQW010000290.1"/>
</dbReference>
<organism evidence="2 3">
    <name type="scientific">Phormidium pseudopriestleyi FRX01</name>
    <dbReference type="NCBI Taxonomy" id="1759528"/>
    <lineage>
        <taxon>Bacteria</taxon>
        <taxon>Bacillati</taxon>
        <taxon>Cyanobacteriota</taxon>
        <taxon>Cyanophyceae</taxon>
        <taxon>Oscillatoriophycideae</taxon>
        <taxon>Oscillatoriales</taxon>
        <taxon>Oscillatoriaceae</taxon>
        <taxon>Phormidium</taxon>
    </lineage>
</organism>
<comment type="caution">
    <text evidence="2">The sequence shown here is derived from an EMBL/GenBank/DDBJ whole genome shotgun (WGS) entry which is preliminary data.</text>
</comment>
<dbReference type="Proteomes" id="UP000664844">
    <property type="component" value="Unassembled WGS sequence"/>
</dbReference>
<reference evidence="2 3" key="1">
    <citation type="submission" date="2021-03" db="EMBL/GenBank/DDBJ databases">
        <title>Metabolic Capacity of the Antarctic Cyanobacterium Phormidium pseudopriestleyi that Sustains Oxygenic Photosynthesis in the Presence of Hydrogen Sulfide.</title>
        <authorList>
            <person name="Lumian J.E."/>
            <person name="Jungblut A.D."/>
            <person name="Dillon M.L."/>
            <person name="Hawes I."/>
            <person name="Doran P.T."/>
            <person name="Mackey T.J."/>
            <person name="Dick G.J."/>
            <person name="Grettenberger C.L."/>
            <person name="Sumner D.Y."/>
        </authorList>
    </citation>
    <scope>NUCLEOTIDE SEQUENCE [LARGE SCALE GENOMIC DNA]</scope>
    <source>
        <strain evidence="2 3">FRX01</strain>
    </source>
</reference>
<keyword evidence="3" id="KW-1185">Reference proteome</keyword>
<dbReference type="NCBIfam" id="TIGR01901">
    <property type="entry name" value="adhes_NPXG"/>
    <property type="match status" value="1"/>
</dbReference>
<accession>A0ABS3FR56</accession>